<name>A0A381Q2B5_9ZZZZ</name>
<dbReference type="EMBL" id="UINC01001132">
    <property type="protein sequence ID" value="SUZ71753.1"/>
    <property type="molecule type" value="Genomic_DNA"/>
</dbReference>
<sequence length="292" mass="32141">MTSEITKDLIGKVYVVTGANSGIGFSAVSNFASRGARVVMVCRNIDLGSEALDKIRSKTNNEGLELFISDFSSLASVSRVAKEILEKYPRIDVLCNNAGGANGTRRITAEGFETTFAVNHLAGFLLTQKLLPALERAGEIHSARVVFTSSYGHTNSPLDFDDLNLEHGYTTLKAYGRSKLMNLLTARELQLRYGDKNIVSSSFHPGAVRTPIWRKGGLVAVLLSFVLYPFMWNVEKGAETFVWLASSEDDTARNPNGDYYFDRKLGSAAPFATKEAAEQLWLISEELTHPFI</sequence>
<organism evidence="2">
    <name type="scientific">marine metagenome</name>
    <dbReference type="NCBI Taxonomy" id="408172"/>
    <lineage>
        <taxon>unclassified sequences</taxon>
        <taxon>metagenomes</taxon>
        <taxon>ecological metagenomes</taxon>
    </lineage>
</organism>
<dbReference type="Pfam" id="PF00106">
    <property type="entry name" value="adh_short"/>
    <property type="match status" value="1"/>
</dbReference>
<proteinExistence type="predicted"/>
<dbReference type="CDD" id="cd05327">
    <property type="entry name" value="retinol-DH_like_SDR_c_like"/>
    <property type="match status" value="1"/>
</dbReference>
<dbReference type="PRINTS" id="PR00081">
    <property type="entry name" value="GDHRDH"/>
</dbReference>
<keyword evidence="1" id="KW-0560">Oxidoreductase</keyword>
<dbReference type="InterPro" id="IPR036291">
    <property type="entry name" value="NAD(P)-bd_dom_sf"/>
</dbReference>
<accession>A0A381Q2B5</accession>
<dbReference type="PANTHER" id="PTHR43157">
    <property type="entry name" value="PHOSPHATIDYLINOSITOL-GLYCAN BIOSYNTHESIS CLASS F PROTEIN-RELATED"/>
    <property type="match status" value="1"/>
</dbReference>
<dbReference type="GO" id="GO:0016491">
    <property type="term" value="F:oxidoreductase activity"/>
    <property type="evidence" value="ECO:0007669"/>
    <property type="project" value="UniProtKB-KW"/>
</dbReference>
<evidence type="ECO:0000256" key="1">
    <source>
        <dbReference type="ARBA" id="ARBA00023002"/>
    </source>
</evidence>
<dbReference type="AlphaFoldDB" id="A0A381Q2B5"/>
<dbReference type="InterPro" id="IPR002347">
    <property type="entry name" value="SDR_fam"/>
</dbReference>
<dbReference type="Gene3D" id="3.40.50.720">
    <property type="entry name" value="NAD(P)-binding Rossmann-like Domain"/>
    <property type="match status" value="1"/>
</dbReference>
<evidence type="ECO:0008006" key="3">
    <source>
        <dbReference type="Google" id="ProtNLM"/>
    </source>
</evidence>
<gene>
    <name evidence="2" type="ORF">METZ01_LOCUS24607</name>
</gene>
<dbReference type="PANTHER" id="PTHR43157:SF31">
    <property type="entry name" value="PHOSPHATIDYLINOSITOL-GLYCAN BIOSYNTHESIS CLASS F PROTEIN"/>
    <property type="match status" value="1"/>
</dbReference>
<protein>
    <recommendedName>
        <fullName evidence="3">Short-chain dehydrogenase/reductase SDR</fullName>
    </recommendedName>
</protein>
<evidence type="ECO:0000313" key="2">
    <source>
        <dbReference type="EMBL" id="SUZ71753.1"/>
    </source>
</evidence>
<reference evidence="2" key="1">
    <citation type="submission" date="2018-05" db="EMBL/GenBank/DDBJ databases">
        <authorList>
            <person name="Lanie J.A."/>
            <person name="Ng W.-L."/>
            <person name="Kazmierczak K.M."/>
            <person name="Andrzejewski T.M."/>
            <person name="Davidsen T.M."/>
            <person name="Wayne K.J."/>
            <person name="Tettelin H."/>
            <person name="Glass J.I."/>
            <person name="Rusch D."/>
            <person name="Podicherti R."/>
            <person name="Tsui H.-C.T."/>
            <person name="Winkler M.E."/>
        </authorList>
    </citation>
    <scope>NUCLEOTIDE SEQUENCE</scope>
</reference>
<dbReference type="SUPFAM" id="SSF51735">
    <property type="entry name" value="NAD(P)-binding Rossmann-fold domains"/>
    <property type="match status" value="1"/>
</dbReference>